<feature type="transmembrane region" description="Helical" evidence="13">
    <location>
        <begin position="175"/>
        <end position="202"/>
    </location>
</feature>
<evidence type="ECO:0000256" key="8">
    <source>
        <dbReference type="ARBA" id="ARBA00023040"/>
    </source>
</evidence>
<dbReference type="GO" id="GO:0016503">
    <property type="term" value="F:pheromone receptor activity"/>
    <property type="evidence" value="ECO:0007669"/>
    <property type="project" value="InterPro"/>
</dbReference>
<dbReference type="PANTHER" id="PTHR24062">
    <property type="entry name" value="VOMERONASAL TYPE-1 RECEPTOR"/>
    <property type="match status" value="1"/>
</dbReference>
<evidence type="ECO:0000256" key="2">
    <source>
        <dbReference type="ARBA" id="ARBA00004651"/>
    </source>
</evidence>
<evidence type="ECO:0000313" key="14">
    <source>
        <dbReference type="Proteomes" id="UP000504640"/>
    </source>
</evidence>
<reference evidence="15" key="1">
    <citation type="submission" date="2025-08" db="UniProtKB">
        <authorList>
            <consortium name="RefSeq"/>
        </authorList>
    </citation>
    <scope>IDENTIFICATION</scope>
    <source>
        <tissue evidence="15">Blood</tissue>
    </source>
</reference>
<dbReference type="GO" id="GO:0005886">
    <property type="term" value="C:plasma membrane"/>
    <property type="evidence" value="ECO:0007669"/>
    <property type="project" value="UniProtKB-SubCell"/>
</dbReference>
<proteinExistence type="inferred from homology"/>
<name>A0A6J3HA07_SAPAP</name>
<dbReference type="GeneID" id="116544631"/>
<dbReference type="Pfam" id="PF03402">
    <property type="entry name" value="V1R"/>
    <property type="match status" value="1"/>
</dbReference>
<feature type="transmembrane region" description="Helical" evidence="13">
    <location>
        <begin position="122"/>
        <end position="141"/>
    </location>
</feature>
<evidence type="ECO:0000256" key="13">
    <source>
        <dbReference type="RuleBase" id="RU364061"/>
    </source>
</evidence>
<keyword evidence="14" id="KW-1185">Reference proteome</keyword>
<keyword evidence="12 13" id="KW-0807">Transducer</keyword>
<feature type="transmembrane region" description="Helical" evidence="13">
    <location>
        <begin position="231"/>
        <end position="252"/>
    </location>
</feature>
<gene>
    <name evidence="15" type="primary">LOC116544631</name>
</gene>
<accession>A0A6J3HA07</accession>
<evidence type="ECO:0000256" key="7">
    <source>
        <dbReference type="ARBA" id="ARBA00022989"/>
    </source>
</evidence>
<keyword evidence="6 13" id="KW-0812">Transmembrane</keyword>
<evidence type="ECO:0000256" key="1">
    <source>
        <dbReference type="ARBA" id="ARBA00003878"/>
    </source>
</evidence>
<keyword evidence="9 13" id="KW-0472">Membrane</keyword>
<comment type="caution">
    <text evidence="13">Lacks conserved residue(s) required for the propagation of feature annotation.</text>
</comment>
<keyword evidence="10 13" id="KW-0675">Receptor</keyword>
<feature type="transmembrane region" description="Helical" evidence="13">
    <location>
        <begin position="264"/>
        <end position="283"/>
    </location>
</feature>
<comment type="subcellular location">
    <subcellularLocation>
        <location evidence="2 13">Cell membrane</location>
        <topology evidence="2 13">Multi-pass membrane protein</topology>
    </subcellularLocation>
</comment>
<dbReference type="RefSeq" id="XP_032127056.1">
    <property type="nucleotide sequence ID" value="XM_032271165.1"/>
</dbReference>
<keyword evidence="11" id="KW-0325">Glycoprotein</keyword>
<dbReference type="SUPFAM" id="SSF81321">
    <property type="entry name" value="Family A G protein-coupled receptor-like"/>
    <property type="match status" value="1"/>
</dbReference>
<evidence type="ECO:0000256" key="9">
    <source>
        <dbReference type="ARBA" id="ARBA00023136"/>
    </source>
</evidence>
<comment type="function">
    <text evidence="1">Putative pheromone receptor.</text>
</comment>
<dbReference type="InterPro" id="IPR004072">
    <property type="entry name" value="Vmron_rcpt_1"/>
</dbReference>
<protein>
    <recommendedName>
        <fullName evidence="13">Vomeronasal type-1 receptor</fullName>
    </recommendedName>
</protein>
<dbReference type="AlphaFoldDB" id="A0A6J3HA07"/>
<evidence type="ECO:0000256" key="3">
    <source>
        <dbReference type="ARBA" id="ARBA00010663"/>
    </source>
</evidence>
<sequence>MPVSEGEEEEEEQQPKATETLITTPSFIFITTQIVRPRDLILSQLVLANNLVLFSKGIPQTMAAFGLKSFLDDAGCKLVFSLHRVARGVSLSTTCLLSGFQAIKLRPSISRRMELQMRSPKCIVFCCFLCLIFPLVANVYIATRVTGSVNSVNLSMEKMYRYCSLPISDRPLFSVSAVMCSLVDGVCLALMVCTSSSVVLVLHRHKQRVQHIRSHSLSPRTSPETRATHSILVLVSTFVSFHMLASILSFGVTHIQNPSHWLRSFSFLASAGFPTFSPFVFIVTDIRVSQFYTVCWTRKSNAPKMVSGL</sequence>
<keyword evidence="8 13" id="KW-0297">G-protein coupled receptor</keyword>
<dbReference type="Proteomes" id="UP000504640">
    <property type="component" value="Unplaced"/>
</dbReference>
<evidence type="ECO:0000313" key="15">
    <source>
        <dbReference type="RefSeq" id="XP_032127056.1"/>
    </source>
</evidence>
<dbReference type="GO" id="GO:0019236">
    <property type="term" value="P:response to pheromone"/>
    <property type="evidence" value="ECO:0007669"/>
    <property type="project" value="UniProtKB-KW"/>
</dbReference>
<keyword evidence="4 13" id="KW-1003">Cell membrane</keyword>
<organism evidence="14 15">
    <name type="scientific">Sapajus apella</name>
    <name type="common">Brown-capped capuchin</name>
    <name type="synonym">Cebus apella</name>
    <dbReference type="NCBI Taxonomy" id="9515"/>
    <lineage>
        <taxon>Eukaryota</taxon>
        <taxon>Metazoa</taxon>
        <taxon>Chordata</taxon>
        <taxon>Craniata</taxon>
        <taxon>Vertebrata</taxon>
        <taxon>Euteleostomi</taxon>
        <taxon>Mammalia</taxon>
        <taxon>Eutheria</taxon>
        <taxon>Euarchontoglires</taxon>
        <taxon>Primates</taxon>
        <taxon>Haplorrhini</taxon>
        <taxon>Platyrrhini</taxon>
        <taxon>Cebidae</taxon>
        <taxon>Cebinae</taxon>
        <taxon>Sapajus</taxon>
    </lineage>
</organism>
<evidence type="ECO:0000256" key="11">
    <source>
        <dbReference type="ARBA" id="ARBA00023180"/>
    </source>
</evidence>
<dbReference type="Gene3D" id="1.20.1070.10">
    <property type="entry name" value="Rhodopsin 7-helix transmembrane proteins"/>
    <property type="match status" value="1"/>
</dbReference>
<evidence type="ECO:0000256" key="5">
    <source>
        <dbReference type="ARBA" id="ARBA00022507"/>
    </source>
</evidence>
<evidence type="ECO:0000256" key="12">
    <source>
        <dbReference type="ARBA" id="ARBA00023224"/>
    </source>
</evidence>
<evidence type="ECO:0000256" key="4">
    <source>
        <dbReference type="ARBA" id="ARBA00022475"/>
    </source>
</evidence>
<dbReference type="FunFam" id="1.20.1070.10:FF:000033">
    <property type="entry name" value="Vomeronasal type-1 receptor"/>
    <property type="match status" value="1"/>
</dbReference>
<keyword evidence="7 13" id="KW-1133">Transmembrane helix</keyword>
<evidence type="ECO:0000256" key="6">
    <source>
        <dbReference type="ARBA" id="ARBA00022692"/>
    </source>
</evidence>
<keyword evidence="5 13" id="KW-0589">Pheromone response</keyword>
<comment type="similarity">
    <text evidence="3 13">Belongs to the G-protein coupled receptor 1 family.</text>
</comment>
<evidence type="ECO:0000256" key="10">
    <source>
        <dbReference type="ARBA" id="ARBA00023170"/>
    </source>
</evidence>